<dbReference type="RefSeq" id="WP_183213767.1">
    <property type="nucleotide sequence ID" value="NZ_JACHOR010000004.1"/>
</dbReference>
<keyword evidence="1" id="KW-0472">Membrane</keyword>
<feature type="transmembrane region" description="Helical" evidence="1">
    <location>
        <begin position="76"/>
        <end position="101"/>
    </location>
</feature>
<gene>
    <name evidence="2" type="ORF">GGR13_002402</name>
</gene>
<keyword evidence="1" id="KW-0812">Transmembrane</keyword>
<feature type="transmembrane region" description="Helical" evidence="1">
    <location>
        <begin position="467"/>
        <end position="484"/>
    </location>
</feature>
<keyword evidence="1" id="KW-1133">Transmembrane helix</keyword>
<keyword evidence="3" id="KW-1185">Reference proteome</keyword>
<protein>
    <submittedName>
        <fullName evidence="2">ABC-2 type transport system permease protein</fullName>
    </submittedName>
</protein>
<feature type="transmembrane region" description="Helical" evidence="1">
    <location>
        <begin position="259"/>
        <end position="281"/>
    </location>
</feature>
<reference evidence="2 3" key="1">
    <citation type="submission" date="2020-08" db="EMBL/GenBank/DDBJ databases">
        <title>Genomic Encyclopedia of Type Strains, Phase IV (KMG-IV): sequencing the most valuable type-strain genomes for metagenomic binning, comparative biology and taxonomic classification.</title>
        <authorList>
            <person name="Goeker M."/>
        </authorList>
    </citation>
    <scope>NUCLEOTIDE SEQUENCE [LARGE SCALE GENOMIC DNA]</scope>
    <source>
        <strain evidence="2 3">DSM 4737</strain>
    </source>
</reference>
<sequence>MMRFLPAGSAIWLLAHEMRMGLRGMEQPTADGKKAKKGASQIVLIGLAIFGMAVIAIGGIGFGFLAARFPLPETPLVALIVTGGTLALFTLMLSQAINMSVQALFERRDLDLLMSSPLKPRVVLTVRAVSIALVTVMLYAALATPFIVTASVLGRPEWLGLYVLLLAMAMVATTLGIMLTLGLFAAIGPRATRTVAQILAGVTGGLAFLASQMWNLTRPGDEDDGPGPLYASLRGVLDTGLFEAGQPLSWPVQALTGDLMALLVLGGIAVAGFAAVSIGLAPRFAANATEAAGGKAPPPPRAGADKPFAEGMTRVMIRKELRLLARDPQLVSQVVLRLIYLLPLGFIMFRDASSGASAAIGGAAIVVMAGQLAGNFAWIIISAEDSPDLLGCAPINRAAADRAKLMAALVPTLALTALALTGFAFMSPLAALIVAVGCVCSAGSSGLIQLWQQRPEKRKAFNQNKRGSVLIGLAEFIVQAFWAAATGLAIAGMIWALLPATLAIGTTALLRRSDKTRYVSQRTVLTGN</sequence>
<feature type="transmembrane region" description="Helical" evidence="1">
    <location>
        <begin position="159"/>
        <end position="187"/>
    </location>
</feature>
<evidence type="ECO:0000256" key="1">
    <source>
        <dbReference type="SAM" id="Phobius"/>
    </source>
</evidence>
<evidence type="ECO:0000313" key="3">
    <source>
        <dbReference type="Proteomes" id="UP000545037"/>
    </source>
</evidence>
<feature type="transmembrane region" description="Helical" evidence="1">
    <location>
        <begin position="42"/>
        <end position="64"/>
    </location>
</feature>
<feature type="transmembrane region" description="Helical" evidence="1">
    <location>
        <begin position="490"/>
        <end position="510"/>
    </location>
</feature>
<feature type="transmembrane region" description="Helical" evidence="1">
    <location>
        <begin position="330"/>
        <end position="349"/>
    </location>
</feature>
<proteinExistence type="predicted"/>
<name>A0A7W9CJE6_9CAUL</name>
<dbReference type="AlphaFoldDB" id="A0A7W9CJE6"/>
<feature type="transmembrane region" description="Helical" evidence="1">
    <location>
        <begin position="355"/>
        <end position="381"/>
    </location>
</feature>
<organism evidence="2 3">
    <name type="scientific">Brevundimonas variabilis</name>
    <dbReference type="NCBI Taxonomy" id="74312"/>
    <lineage>
        <taxon>Bacteria</taxon>
        <taxon>Pseudomonadati</taxon>
        <taxon>Pseudomonadota</taxon>
        <taxon>Alphaproteobacteria</taxon>
        <taxon>Caulobacterales</taxon>
        <taxon>Caulobacteraceae</taxon>
        <taxon>Brevundimonas</taxon>
    </lineage>
</organism>
<feature type="transmembrane region" description="Helical" evidence="1">
    <location>
        <begin position="431"/>
        <end position="451"/>
    </location>
</feature>
<comment type="caution">
    <text evidence="2">The sequence shown here is derived from an EMBL/GenBank/DDBJ whole genome shotgun (WGS) entry which is preliminary data.</text>
</comment>
<feature type="transmembrane region" description="Helical" evidence="1">
    <location>
        <begin position="122"/>
        <end position="147"/>
    </location>
</feature>
<evidence type="ECO:0000313" key="2">
    <source>
        <dbReference type="EMBL" id="MBB5746795.1"/>
    </source>
</evidence>
<feature type="transmembrane region" description="Helical" evidence="1">
    <location>
        <begin position="194"/>
        <end position="214"/>
    </location>
</feature>
<dbReference type="EMBL" id="JACHOR010000004">
    <property type="protein sequence ID" value="MBB5746795.1"/>
    <property type="molecule type" value="Genomic_DNA"/>
</dbReference>
<feature type="transmembrane region" description="Helical" evidence="1">
    <location>
        <begin position="405"/>
        <end position="425"/>
    </location>
</feature>
<dbReference type="Proteomes" id="UP000545037">
    <property type="component" value="Unassembled WGS sequence"/>
</dbReference>
<accession>A0A7W9CJE6</accession>